<dbReference type="SMART" id="SM01328">
    <property type="entry name" value="zf-3CxxC"/>
    <property type="match status" value="1"/>
</dbReference>
<keyword evidence="3" id="KW-0862">Zinc</keyword>
<organism evidence="5 6">
    <name type="scientific">Corynespora cassiicola Philippines</name>
    <dbReference type="NCBI Taxonomy" id="1448308"/>
    <lineage>
        <taxon>Eukaryota</taxon>
        <taxon>Fungi</taxon>
        <taxon>Dikarya</taxon>
        <taxon>Ascomycota</taxon>
        <taxon>Pezizomycotina</taxon>
        <taxon>Dothideomycetes</taxon>
        <taxon>Pleosporomycetidae</taxon>
        <taxon>Pleosporales</taxon>
        <taxon>Corynesporascaceae</taxon>
        <taxon>Corynespora</taxon>
    </lineage>
</organism>
<reference evidence="5 6" key="1">
    <citation type="journal article" date="2018" name="Front. Microbiol.">
        <title>Genome-Wide Analysis of Corynespora cassiicola Leaf Fall Disease Putative Effectors.</title>
        <authorList>
            <person name="Lopez D."/>
            <person name="Ribeiro S."/>
            <person name="Label P."/>
            <person name="Fumanal B."/>
            <person name="Venisse J.S."/>
            <person name="Kohler A."/>
            <person name="de Oliveira R.R."/>
            <person name="Labutti K."/>
            <person name="Lipzen A."/>
            <person name="Lail K."/>
            <person name="Bauer D."/>
            <person name="Ohm R.A."/>
            <person name="Barry K.W."/>
            <person name="Spatafora J."/>
            <person name="Grigoriev I.V."/>
            <person name="Martin F.M."/>
            <person name="Pujade-Renaud V."/>
        </authorList>
    </citation>
    <scope>NUCLEOTIDE SEQUENCE [LARGE SCALE GENOMIC DNA]</scope>
    <source>
        <strain evidence="5 6">Philippines</strain>
    </source>
</reference>
<evidence type="ECO:0000313" key="6">
    <source>
        <dbReference type="Proteomes" id="UP000240883"/>
    </source>
</evidence>
<evidence type="ECO:0000259" key="4">
    <source>
        <dbReference type="SMART" id="SM01328"/>
    </source>
</evidence>
<evidence type="ECO:0000256" key="3">
    <source>
        <dbReference type="ARBA" id="ARBA00022833"/>
    </source>
</evidence>
<protein>
    <recommendedName>
        <fullName evidence="4">3CxxC-type domain-containing protein</fullName>
    </recommendedName>
</protein>
<gene>
    <name evidence="5" type="ORF">BS50DRAFT_600765</name>
</gene>
<dbReference type="EMBL" id="KZ678135">
    <property type="protein sequence ID" value="PSN67350.1"/>
    <property type="molecule type" value="Genomic_DNA"/>
</dbReference>
<keyword evidence="1" id="KW-0479">Metal-binding</keyword>
<feature type="domain" description="3CxxC-type" evidence="4">
    <location>
        <begin position="37"/>
        <end position="136"/>
    </location>
</feature>
<evidence type="ECO:0000256" key="1">
    <source>
        <dbReference type="ARBA" id="ARBA00022723"/>
    </source>
</evidence>
<dbReference type="AlphaFoldDB" id="A0A2T2NPP0"/>
<accession>A0A2T2NPP0</accession>
<keyword evidence="6" id="KW-1185">Reference proteome</keyword>
<evidence type="ECO:0000313" key="5">
    <source>
        <dbReference type="EMBL" id="PSN67350.1"/>
    </source>
</evidence>
<dbReference type="Proteomes" id="UP000240883">
    <property type="component" value="Unassembled WGS sequence"/>
</dbReference>
<dbReference type="GO" id="GO:0008270">
    <property type="term" value="F:zinc ion binding"/>
    <property type="evidence" value="ECO:0007669"/>
    <property type="project" value="UniProtKB-KW"/>
</dbReference>
<evidence type="ECO:0000256" key="2">
    <source>
        <dbReference type="ARBA" id="ARBA00022771"/>
    </source>
</evidence>
<name>A0A2T2NPP0_CORCC</name>
<dbReference type="Pfam" id="PF13695">
    <property type="entry name" value="Zn_ribbon_3CxxC"/>
    <property type="match status" value="1"/>
</dbReference>
<dbReference type="OrthoDB" id="8121437at2759"/>
<dbReference type="InterPro" id="IPR027377">
    <property type="entry name" value="ZAR1/RTP1-5-like_Znf-3CxxC"/>
</dbReference>
<proteinExistence type="predicted"/>
<sequence length="148" mass="16908">MYESLHKDVVDAVSNDVPSVWFQTDANEGFIKQYNTNLSGFFDCPNKRCRKKGWSTGVIATVIRGYEDNGYNAVICGQRCRSCNELGLLKLDEEKYVERVTRRIRIWAGVPVEDATYSLRPTPPHETDYCEGCRIGVCQYSPSRDVRL</sequence>
<dbReference type="STRING" id="1448308.A0A2T2NPP0"/>
<keyword evidence="2" id="KW-0863">Zinc-finger</keyword>